<proteinExistence type="predicted"/>
<evidence type="ECO:0000313" key="2">
    <source>
        <dbReference type="Proteomes" id="UP000287609"/>
    </source>
</evidence>
<evidence type="ECO:0000313" key="1">
    <source>
        <dbReference type="EMBL" id="RSX55696.1"/>
    </source>
</evidence>
<name>A0A430FS37_9BIFI</name>
<dbReference type="AlphaFoldDB" id="A0A430FS37"/>
<comment type="caution">
    <text evidence="1">The sequence shown here is derived from an EMBL/GenBank/DDBJ whole genome shotgun (WGS) entry which is preliminary data.</text>
</comment>
<dbReference type="EMBL" id="QXGM01000001">
    <property type="protein sequence ID" value="RSX55696.1"/>
    <property type="molecule type" value="Genomic_DNA"/>
</dbReference>
<sequence length="298" mass="31746">MSAVTEAVSQRMTLGDLVTDHGFDLVPSYAGDVTITALADDVASVTPGAMYVPCQQVSLADINEACENGAYSALLPLAMKPQLVKHGKSLVDMPLMFADITRAQLARIASTMAGNPSDALAVFALTGPDAALLEHEVSEVARFLHMLGNPVGVINANDSQLLERFLDLSYPVDVLSMQRAIAVCAEDGAAALIVTMNDDTLQEDALQSVAVDVIACDGIPEPDRAQEFMEITAEKYGCAISKQTRFVLRTEESDTLALQSGVEPALVRPLSFAIAIGLAVGVRKNSIRSALRVTREFH</sequence>
<reference evidence="1 2" key="1">
    <citation type="submission" date="2018-09" db="EMBL/GenBank/DDBJ databases">
        <title>Characterization of the phylogenetic diversity of five novel species belonging to the genus Bifidobacterium.</title>
        <authorList>
            <person name="Lugli G.A."/>
            <person name="Duranti S."/>
            <person name="Milani C."/>
        </authorList>
    </citation>
    <scope>NUCLEOTIDE SEQUENCE [LARGE SCALE GENOMIC DNA]</scope>
    <source>
        <strain evidence="1 2">2036B</strain>
    </source>
</reference>
<dbReference type="RefSeq" id="WP_241218818.1">
    <property type="nucleotide sequence ID" value="NZ_QXGM01000001.1"/>
</dbReference>
<accession>A0A430FS37</accession>
<organism evidence="1 2">
    <name type="scientific">Bifidobacterium dolichotidis</name>
    <dbReference type="NCBI Taxonomy" id="2306976"/>
    <lineage>
        <taxon>Bacteria</taxon>
        <taxon>Bacillati</taxon>
        <taxon>Actinomycetota</taxon>
        <taxon>Actinomycetes</taxon>
        <taxon>Bifidobacteriales</taxon>
        <taxon>Bifidobacteriaceae</taxon>
        <taxon>Bifidobacterium</taxon>
    </lineage>
</organism>
<dbReference type="Proteomes" id="UP000287609">
    <property type="component" value="Unassembled WGS sequence"/>
</dbReference>
<keyword evidence="2" id="KW-1185">Reference proteome</keyword>
<protein>
    <submittedName>
        <fullName evidence="1">UDP-N-acetylmuramyl peptide synthase</fullName>
    </submittedName>
</protein>
<gene>
    <name evidence="1" type="ORF">D2E26_0259</name>
</gene>